<accession>A0A8K0Y2U9</accession>
<evidence type="ECO:0000313" key="2">
    <source>
        <dbReference type="Proteomes" id="UP000648908"/>
    </source>
</evidence>
<keyword evidence="2" id="KW-1185">Reference proteome</keyword>
<gene>
    <name evidence="1" type="ORF">JL811_19420</name>
</gene>
<sequence>MIHWDDDQGLLYINSSRLKDLHEDIAKKICGLDVERIRGEHIFRVLDGFRRMVLMNLGLSETQRKPVRYSSFMGSDIGEQLDTLPGNRNRMKTNLFGQGYTDDGKTTIGCSVKGKIWSYDSMSYSPDPWTDSRLS</sequence>
<dbReference type="EMBL" id="JAESVN010000021">
    <property type="protein sequence ID" value="MBL4919384.1"/>
    <property type="molecule type" value="Genomic_DNA"/>
</dbReference>
<dbReference type="RefSeq" id="WP_202690364.1">
    <property type="nucleotide sequence ID" value="NZ_JAESVN010000021.1"/>
</dbReference>
<proteinExistence type="predicted"/>
<protein>
    <submittedName>
        <fullName evidence="1">Uncharacterized protein</fullName>
    </submittedName>
</protein>
<comment type="caution">
    <text evidence="1">The sequence shown here is derived from an EMBL/GenBank/DDBJ whole genome shotgun (WGS) entry which is preliminary data.</text>
</comment>
<evidence type="ECO:0000313" key="1">
    <source>
        <dbReference type="EMBL" id="MBL4919384.1"/>
    </source>
</evidence>
<organism evidence="1 2">
    <name type="scientific">Szabonella alba</name>
    <dbReference type="NCBI Taxonomy" id="2804194"/>
    <lineage>
        <taxon>Bacteria</taxon>
        <taxon>Pseudomonadati</taxon>
        <taxon>Pseudomonadota</taxon>
        <taxon>Alphaproteobacteria</taxon>
        <taxon>Rhodobacterales</taxon>
        <taxon>Paracoccaceae</taxon>
        <taxon>Szabonella</taxon>
    </lineage>
</organism>
<dbReference type="AlphaFoldDB" id="A0A8K0Y2U9"/>
<name>A0A8K0Y2U9_9RHOB</name>
<reference evidence="1" key="1">
    <citation type="submission" date="2021-01" db="EMBL/GenBank/DDBJ databases">
        <title>Tabrizicola alba sp. nov. a motile alkaliphilic bacterium isolated from a soda lake.</title>
        <authorList>
            <person name="Szuroczki S."/>
            <person name="Abbaszade G."/>
            <person name="Schumann P."/>
            <person name="Toth E."/>
        </authorList>
    </citation>
    <scope>NUCLEOTIDE SEQUENCE</scope>
    <source>
        <strain evidence="1">DMG-N-6</strain>
    </source>
</reference>
<dbReference type="Proteomes" id="UP000648908">
    <property type="component" value="Unassembled WGS sequence"/>
</dbReference>